<reference evidence="3" key="2">
    <citation type="submission" date="2025-08" db="UniProtKB">
        <authorList>
            <consortium name="Ensembl"/>
        </authorList>
    </citation>
    <scope>IDENTIFICATION</scope>
</reference>
<dbReference type="InterPro" id="IPR000408">
    <property type="entry name" value="Reg_chr_condens"/>
</dbReference>
<dbReference type="AlphaFoldDB" id="A0A8C4RMS7"/>
<keyword evidence="4" id="KW-1185">Reference proteome</keyword>
<organism evidence="3 4">
    <name type="scientific">Erpetoichthys calabaricus</name>
    <name type="common">Rope fish</name>
    <name type="synonym">Calamoichthys calabaricus</name>
    <dbReference type="NCBI Taxonomy" id="27687"/>
    <lineage>
        <taxon>Eukaryota</taxon>
        <taxon>Metazoa</taxon>
        <taxon>Chordata</taxon>
        <taxon>Craniata</taxon>
        <taxon>Vertebrata</taxon>
        <taxon>Euteleostomi</taxon>
        <taxon>Actinopterygii</taxon>
        <taxon>Polypteriformes</taxon>
        <taxon>Polypteridae</taxon>
        <taxon>Erpetoichthys</taxon>
    </lineage>
</organism>
<reference evidence="3" key="1">
    <citation type="submission" date="2021-06" db="EMBL/GenBank/DDBJ databases">
        <authorList>
            <consortium name="Wellcome Sanger Institute Data Sharing"/>
        </authorList>
    </citation>
    <scope>NUCLEOTIDE SEQUENCE [LARGE SCALE GENOMIC DNA]</scope>
</reference>
<sequence>MFCWGDSSTGQLGLGDYDEKLVSSPRPMSAHFQSAVLQVAFADRHTVFLTRDSTVFCCGANYTGQQGREVPGNHSPGKR</sequence>
<accession>A0A8C4RMS7</accession>
<reference evidence="3" key="3">
    <citation type="submission" date="2025-09" db="UniProtKB">
        <authorList>
            <consortium name="Ensembl"/>
        </authorList>
    </citation>
    <scope>IDENTIFICATION</scope>
</reference>
<name>A0A8C4RMS7_ERPCA</name>
<dbReference type="Ensembl" id="ENSECRT00000004132.1">
    <property type="protein sequence ID" value="ENSECRP00000004068.1"/>
    <property type="gene ID" value="ENSECRG00000002778.1"/>
</dbReference>
<evidence type="ECO:0000256" key="2">
    <source>
        <dbReference type="PROSITE-ProRule" id="PRU00235"/>
    </source>
</evidence>
<evidence type="ECO:0000313" key="3">
    <source>
        <dbReference type="Ensembl" id="ENSECRP00000004068.1"/>
    </source>
</evidence>
<evidence type="ECO:0000313" key="4">
    <source>
        <dbReference type="Proteomes" id="UP000694620"/>
    </source>
</evidence>
<dbReference type="PANTHER" id="PTHR22872">
    <property type="entry name" value="BTK-BINDING PROTEIN-RELATED"/>
    <property type="match status" value="1"/>
</dbReference>
<keyword evidence="1" id="KW-0677">Repeat</keyword>
<dbReference type="InterPro" id="IPR051625">
    <property type="entry name" value="Signaling_Regulatory_Domain"/>
</dbReference>
<protein>
    <submittedName>
        <fullName evidence="3">Uncharacterized protein</fullName>
    </submittedName>
</protein>
<dbReference type="Pfam" id="PF00415">
    <property type="entry name" value="RCC1"/>
    <property type="match status" value="1"/>
</dbReference>
<dbReference type="PROSITE" id="PS50012">
    <property type="entry name" value="RCC1_3"/>
    <property type="match status" value="1"/>
</dbReference>
<proteinExistence type="predicted"/>
<dbReference type="InterPro" id="IPR009091">
    <property type="entry name" value="RCC1/BLIP-II"/>
</dbReference>
<dbReference type="Gene3D" id="2.130.10.30">
    <property type="entry name" value="Regulator of chromosome condensation 1/beta-lactamase-inhibitor protein II"/>
    <property type="match status" value="1"/>
</dbReference>
<evidence type="ECO:0000256" key="1">
    <source>
        <dbReference type="ARBA" id="ARBA00022737"/>
    </source>
</evidence>
<dbReference type="Proteomes" id="UP000694620">
    <property type="component" value="Chromosome 5"/>
</dbReference>
<feature type="repeat" description="RCC1" evidence="2">
    <location>
        <begin position="1"/>
        <end position="52"/>
    </location>
</feature>
<dbReference type="SUPFAM" id="SSF50985">
    <property type="entry name" value="RCC1/BLIP-II"/>
    <property type="match status" value="1"/>
</dbReference>